<dbReference type="Proteomes" id="UP001230496">
    <property type="component" value="Chromosome"/>
</dbReference>
<sequence>MKKIEDLKDLFIEEGRELFNAQEQEINALSKLRKIATSHDLKATIRDEIKKTWKQQGRIETAFKNFEVELDGEVSEPFGAIINKKNHLINRIKDSKIRDMEIINAIQYINHFKIAGYTTISTLSDVMQDNTISRVFHTSLEEERKLDKHLIKLATQHLNNYAHSPV</sequence>
<dbReference type="InterPro" id="IPR012347">
    <property type="entry name" value="Ferritin-like"/>
</dbReference>
<dbReference type="PANTHER" id="PTHR30565:SF9">
    <property type="entry name" value="PROTEIN YCIF"/>
    <property type="match status" value="1"/>
</dbReference>
<dbReference type="KEGG" id="msaa:QYS49_21500"/>
<dbReference type="EMBL" id="CP129971">
    <property type="protein sequence ID" value="WKK74322.2"/>
    <property type="molecule type" value="Genomic_DNA"/>
</dbReference>
<protein>
    <submittedName>
        <fullName evidence="1">DUF892 family protein</fullName>
    </submittedName>
</protein>
<dbReference type="AlphaFoldDB" id="A0AA49GBV9"/>
<dbReference type="InterPro" id="IPR047114">
    <property type="entry name" value="YciF"/>
</dbReference>
<proteinExistence type="predicted"/>
<accession>A0AA49GBV9</accession>
<gene>
    <name evidence="1" type="ORF">QYS49_21500</name>
</gene>
<dbReference type="InterPro" id="IPR009078">
    <property type="entry name" value="Ferritin-like_SF"/>
</dbReference>
<dbReference type="RefSeq" id="WP_308347709.1">
    <property type="nucleotide sequence ID" value="NZ_CP129971.1"/>
</dbReference>
<evidence type="ECO:0000313" key="1">
    <source>
        <dbReference type="EMBL" id="WKK74322.2"/>
    </source>
</evidence>
<dbReference type="PANTHER" id="PTHR30565">
    <property type="entry name" value="PROTEIN YCIF"/>
    <property type="match status" value="1"/>
</dbReference>
<name>A0AA49GBV9_9BACT</name>
<dbReference type="SUPFAM" id="SSF47240">
    <property type="entry name" value="Ferritin-like"/>
    <property type="match status" value="1"/>
</dbReference>
<evidence type="ECO:0000313" key="2">
    <source>
        <dbReference type="Proteomes" id="UP001230496"/>
    </source>
</evidence>
<reference evidence="1 2" key="1">
    <citation type="submission" date="2023-08" db="EMBL/GenBank/DDBJ databases">
        <title>Comparative genomics and taxonomic characterization of three novel marine species of genus Marivirga.</title>
        <authorList>
            <person name="Muhammad N."/>
            <person name="Kim S.-G."/>
        </authorList>
    </citation>
    <scope>NUCLEOTIDE SEQUENCE [LARGE SCALE GENOMIC DNA]</scope>
    <source>
        <strain evidence="1 2">BDSF4-3</strain>
    </source>
</reference>
<dbReference type="InterPro" id="IPR010287">
    <property type="entry name" value="DUF892_YciF-like"/>
</dbReference>
<organism evidence="1 2">
    <name type="scientific">Marivirga salinarum</name>
    <dbReference type="NCBI Taxonomy" id="3059078"/>
    <lineage>
        <taxon>Bacteria</taxon>
        <taxon>Pseudomonadati</taxon>
        <taxon>Bacteroidota</taxon>
        <taxon>Cytophagia</taxon>
        <taxon>Cytophagales</taxon>
        <taxon>Marivirgaceae</taxon>
        <taxon>Marivirga</taxon>
    </lineage>
</organism>
<keyword evidence="2" id="KW-1185">Reference proteome</keyword>
<dbReference type="Pfam" id="PF05974">
    <property type="entry name" value="DUF892"/>
    <property type="match status" value="1"/>
</dbReference>
<dbReference type="Gene3D" id="1.20.1260.10">
    <property type="match status" value="1"/>
</dbReference>